<evidence type="ECO:0000259" key="6">
    <source>
        <dbReference type="Pfam" id="PF01494"/>
    </source>
</evidence>
<protein>
    <submittedName>
        <fullName evidence="7">FAD-dependent monooxygenase</fullName>
    </submittedName>
</protein>
<evidence type="ECO:0000256" key="5">
    <source>
        <dbReference type="ARBA" id="ARBA00023033"/>
    </source>
</evidence>
<keyword evidence="3" id="KW-0274">FAD</keyword>
<reference evidence="7 8" key="1">
    <citation type="submission" date="2023-02" db="EMBL/GenBank/DDBJ databases">
        <title>Devosia chondri sp. nov., isolated from the phycosphere of marine algae.</title>
        <authorList>
            <person name="Kim J.M."/>
            <person name="Lee J.K."/>
            <person name="Choi B.J."/>
            <person name="Bayburt H."/>
            <person name="Jeon C.O."/>
        </authorList>
    </citation>
    <scope>NUCLEOTIDE SEQUENCE [LARGE SCALE GENOMIC DNA]</scope>
    <source>
        <strain evidence="7 8">G2-5</strain>
    </source>
</reference>
<comment type="cofactor">
    <cofactor evidence="1">
        <name>FAD</name>
        <dbReference type="ChEBI" id="CHEBI:57692"/>
    </cofactor>
</comment>
<keyword evidence="4" id="KW-0560">Oxidoreductase</keyword>
<evidence type="ECO:0000256" key="1">
    <source>
        <dbReference type="ARBA" id="ARBA00001974"/>
    </source>
</evidence>
<dbReference type="PRINTS" id="PR00420">
    <property type="entry name" value="RNGMNOXGNASE"/>
</dbReference>
<sequence>MAGAGIAGLTLALALAKFGAQIVVLERNSAISEYGAGLQISPNARHALNHLGLDQTIADCSFEPSGIDVYPDARQSPLLTLELGAAVRQRYGAPYVVMHRADLVETLYKTCRRFANIDIVFDAQHWEANSEGPALSINVQAAAQRRQGWAFALIGADGVHSHTRNNLLAGPPARYTGRTAWRALVPIAALQSHLAIDRTSMLLGPDFHLIAYPLHQRGQFNLALFINAPEPQTRSTPTPSLGRNTSQNPRLAAVMAAVADQWGAWPLYTVDTQKWFEGPIGLIGDAAHAMEPFQAQGAAMAIEDAAVLAPLLISQPDAATAFAQYQNARQPRVRQVMRTSHANGQIFHMHWPWTIGRDMAMKAQGPTGHFRRLDWLYGHKVAQSGQNM</sequence>
<dbReference type="SUPFAM" id="SSF51905">
    <property type="entry name" value="FAD/NAD(P)-binding domain"/>
    <property type="match status" value="1"/>
</dbReference>
<evidence type="ECO:0000256" key="3">
    <source>
        <dbReference type="ARBA" id="ARBA00022827"/>
    </source>
</evidence>
<keyword evidence="8" id="KW-1185">Reference proteome</keyword>
<dbReference type="SUPFAM" id="SSF54373">
    <property type="entry name" value="FAD-linked reductases, C-terminal domain"/>
    <property type="match status" value="1"/>
</dbReference>
<dbReference type="GO" id="GO:0004497">
    <property type="term" value="F:monooxygenase activity"/>
    <property type="evidence" value="ECO:0007669"/>
    <property type="project" value="UniProtKB-KW"/>
</dbReference>
<proteinExistence type="predicted"/>
<keyword evidence="5 7" id="KW-0503">Monooxygenase</keyword>
<dbReference type="PANTHER" id="PTHR13789:SF318">
    <property type="entry name" value="GERANYLGERANYL DIPHOSPHATE REDUCTASE"/>
    <property type="match status" value="1"/>
</dbReference>
<evidence type="ECO:0000313" key="8">
    <source>
        <dbReference type="Proteomes" id="UP001222118"/>
    </source>
</evidence>
<evidence type="ECO:0000313" key="7">
    <source>
        <dbReference type="EMBL" id="WDR07566.1"/>
    </source>
</evidence>
<feature type="domain" description="FAD-binding" evidence="6">
    <location>
        <begin position="2"/>
        <end position="339"/>
    </location>
</feature>
<dbReference type="InterPro" id="IPR002938">
    <property type="entry name" value="FAD-bd"/>
</dbReference>
<dbReference type="Pfam" id="PF01494">
    <property type="entry name" value="FAD_binding_3"/>
    <property type="match status" value="1"/>
</dbReference>
<keyword evidence="2" id="KW-0285">Flavoprotein</keyword>
<dbReference type="InterPro" id="IPR050493">
    <property type="entry name" value="FAD-dep_Monooxygenase_BioMet"/>
</dbReference>
<dbReference type="EMBL" id="CP118247">
    <property type="protein sequence ID" value="WDR07566.1"/>
    <property type="molecule type" value="Genomic_DNA"/>
</dbReference>
<gene>
    <name evidence="7" type="ORF">PSQ90_14580</name>
</gene>
<evidence type="ECO:0000256" key="2">
    <source>
        <dbReference type="ARBA" id="ARBA00022630"/>
    </source>
</evidence>
<evidence type="ECO:0000256" key="4">
    <source>
        <dbReference type="ARBA" id="ARBA00023002"/>
    </source>
</evidence>
<name>A0ABY7Z1S1_9HYPH</name>
<dbReference type="PANTHER" id="PTHR13789">
    <property type="entry name" value="MONOOXYGENASE"/>
    <property type="match status" value="1"/>
</dbReference>
<dbReference type="Gene3D" id="3.50.50.60">
    <property type="entry name" value="FAD/NAD(P)-binding domain"/>
    <property type="match status" value="1"/>
</dbReference>
<accession>A0ABY7Z1S1</accession>
<dbReference type="InterPro" id="IPR036188">
    <property type="entry name" value="FAD/NAD-bd_sf"/>
</dbReference>
<dbReference type="Proteomes" id="UP001222118">
    <property type="component" value="Chromosome"/>
</dbReference>
<organism evidence="7 8">
    <name type="scientific">Devosia rhodophyticola</name>
    <dbReference type="NCBI Taxonomy" id="3026423"/>
    <lineage>
        <taxon>Bacteria</taxon>
        <taxon>Pseudomonadati</taxon>
        <taxon>Pseudomonadota</taxon>
        <taxon>Alphaproteobacteria</taxon>
        <taxon>Hyphomicrobiales</taxon>
        <taxon>Devosiaceae</taxon>
        <taxon>Devosia</taxon>
    </lineage>
</organism>